<comment type="caution">
    <text evidence="2">The sequence shown here is derived from an EMBL/GenBank/DDBJ whole genome shotgun (WGS) entry which is preliminary data.</text>
</comment>
<dbReference type="EMBL" id="JBHTCQ010000002">
    <property type="protein sequence ID" value="MFC7406077.1"/>
    <property type="molecule type" value="Genomic_DNA"/>
</dbReference>
<dbReference type="Proteomes" id="UP001596455">
    <property type="component" value="Unassembled WGS sequence"/>
</dbReference>
<organism evidence="2 3">
    <name type="scientific">Georgenia alba</name>
    <dbReference type="NCBI Taxonomy" id="2233858"/>
    <lineage>
        <taxon>Bacteria</taxon>
        <taxon>Bacillati</taxon>
        <taxon>Actinomycetota</taxon>
        <taxon>Actinomycetes</taxon>
        <taxon>Micrococcales</taxon>
        <taxon>Bogoriellaceae</taxon>
        <taxon>Georgenia</taxon>
    </lineage>
</organism>
<dbReference type="RefSeq" id="WP_382395097.1">
    <property type="nucleotide sequence ID" value="NZ_JBHTCQ010000002.1"/>
</dbReference>
<gene>
    <name evidence="2" type="ORF">ACFQQL_13225</name>
</gene>
<keyword evidence="1" id="KW-1133">Transmembrane helix</keyword>
<protein>
    <submittedName>
        <fullName evidence="2">Uncharacterized protein</fullName>
    </submittedName>
</protein>
<name>A0ABW2QBE5_9MICO</name>
<evidence type="ECO:0000313" key="2">
    <source>
        <dbReference type="EMBL" id="MFC7406077.1"/>
    </source>
</evidence>
<proteinExistence type="predicted"/>
<feature type="transmembrane region" description="Helical" evidence="1">
    <location>
        <begin position="29"/>
        <end position="47"/>
    </location>
</feature>
<evidence type="ECO:0000256" key="1">
    <source>
        <dbReference type="SAM" id="Phobius"/>
    </source>
</evidence>
<keyword evidence="1" id="KW-0812">Transmembrane</keyword>
<reference evidence="3" key="1">
    <citation type="journal article" date="2019" name="Int. J. Syst. Evol. Microbiol.">
        <title>The Global Catalogue of Microorganisms (GCM) 10K type strain sequencing project: providing services to taxonomists for standard genome sequencing and annotation.</title>
        <authorList>
            <consortium name="The Broad Institute Genomics Platform"/>
            <consortium name="The Broad Institute Genome Sequencing Center for Infectious Disease"/>
            <person name="Wu L."/>
            <person name="Ma J."/>
        </authorList>
    </citation>
    <scope>NUCLEOTIDE SEQUENCE [LARGE SCALE GENOMIC DNA]</scope>
    <source>
        <strain evidence="3">JCM 1490</strain>
    </source>
</reference>
<keyword evidence="1" id="KW-0472">Membrane</keyword>
<sequence length="60" mass="6510">MSQDSGFQAPATSDFGQFTLGYEHLVTEVSLATVALVVVAIGGYLVGRHRSRAERARERT</sequence>
<accession>A0ABW2QBE5</accession>
<keyword evidence="3" id="KW-1185">Reference proteome</keyword>
<evidence type="ECO:0000313" key="3">
    <source>
        <dbReference type="Proteomes" id="UP001596455"/>
    </source>
</evidence>